<organism evidence="1 2">
    <name type="scientific">Naganishia adeliensis</name>
    <dbReference type="NCBI Taxonomy" id="92952"/>
    <lineage>
        <taxon>Eukaryota</taxon>
        <taxon>Fungi</taxon>
        <taxon>Dikarya</taxon>
        <taxon>Basidiomycota</taxon>
        <taxon>Agaricomycotina</taxon>
        <taxon>Tremellomycetes</taxon>
        <taxon>Filobasidiales</taxon>
        <taxon>Filobasidiaceae</taxon>
        <taxon>Naganishia</taxon>
    </lineage>
</organism>
<sequence length="318" mass="34766">MAIPSGLNPILATNLPLSLSAPRGENAAVDALRMSLLGVGAIHQAFLFAKKGQSESSQTASMLYRARTLRGAAKDMLISASRDPHTANHDAAIAAGATNALIDIFFGGIGWADNFELVKGLIEKTMVYLLCRTANLLADLKDSGVLLSEDPLEATECAGTDDDDDGGDDNSTIDGEALISLATIEKISNMASGKTAELWDTAHTLLEDIERWLTVLGRERTEHERVHLGNLAYANTMKCSALLNMSIDLTWPVIICSSTVADEYREWVMNLYHGFQSQCCFDVEKAIEITKEIWRRRDAQEPGDSWQAVCRMKDMDVL</sequence>
<evidence type="ECO:0000313" key="1">
    <source>
        <dbReference type="EMBL" id="KAJ9112824.1"/>
    </source>
</evidence>
<evidence type="ECO:0000313" key="2">
    <source>
        <dbReference type="Proteomes" id="UP001230649"/>
    </source>
</evidence>
<dbReference type="Proteomes" id="UP001230649">
    <property type="component" value="Unassembled WGS sequence"/>
</dbReference>
<gene>
    <name evidence="1" type="ORF">QFC20_002152</name>
</gene>
<accession>A0ACC2WM47</accession>
<reference evidence="1" key="1">
    <citation type="submission" date="2023-04" db="EMBL/GenBank/DDBJ databases">
        <title>Draft Genome sequencing of Naganishia species isolated from polar environments using Oxford Nanopore Technology.</title>
        <authorList>
            <person name="Leo P."/>
            <person name="Venkateswaran K."/>
        </authorList>
    </citation>
    <scope>NUCLEOTIDE SEQUENCE</scope>
    <source>
        <strain evidence="1">MNA-CCFEE 5262</strain>
    </source>
</reference>
<keyword evidence="2" id="KW-1185">Reference proteome</keyword>
<comment type="caution">
    <text evidence="1">The sequence shown here is derived from an EMBL/GenBank/DDBJ whole genome shotgun (WGS) entry which is preliminary data.</text>
</comment>
<dbReference type="EMBL" id="JASBWS010000014">
    <property type="protein sequence ID" value="KAJ9112824.1"/>
    <property type="molecule type" value="Genomic_DNA"/>
</dbReference>
<protein>
    <submittedName>
        <fullName evidence="1">Uncharacterized protein</fullName>
    </submittedName>
</protein>
<proteinExistence type="predicted"/>
<name>A0ACC2WM47_9TREE</name>